<proteinExistence type="predicted"/>
<evidence type="ECO:0000313" key="1">
    <source>
        <dbReference type="EMBL" id="MBO0651353.1"/>
    </source>
</evidence>
<evidence type="ECO:0000313" key="2">
    <source>
        <dbReference type="Proteomes" id="UP000664781"/>
    </source>
</evidence>
<organism evidence="1 2">
    <name type="scientific">Streptomyces triculaminicus</name>
    <dbReference type="NCBI Taxonomy" id="2816232"/>
    <lineage>
        <taxon>Bacteria</taxon>
        <taxon>Bacillati</taxon>
        <taxon>Actinomycetota</taxon>
        <taxon>Actinomycetes</taxon>
        <taxon>Kitasatosporales</taxon>
        <taxon>Streptomycetaceae</taxon>
        <taxon>Streptomyces</taxon>
    </lineage>
</organism>
<dbReference type="RefSeq" id="WP_086572682.1">
    <property type="nucleotide sequence ID" value="NZ_JAFMOF010000001.1"/>
</dbReference>
<keyword evidence="2" id="KW-1185">Reference proteome</keyword>
<dbReference type="Proteomes" id="UP000664781">
    <property type="component" value="Unassembled WGS sequence"/>
</dbReference>
<protein>
    <submittedName>
        <fullName evidence="1">Uncharacterized protein</fullName>
    </submittedName>
</protein>
<comment type="caution">
    <text evidence="1">The sequence shown here is derived from an EMBL/GenBank/DDBJ whole genome shotgun (WGS) entry which is preliminary data.</text>
</comment>
<dbReference type="AlphaFoldDB" id="A0A939FH96"/>
<dbReference type="EMBL" id="JAFMOF010000001">
    <property type="protein sequence ID" value="MBO0651353.1"/>
    <property type="molecule type" value="Genomic_DNA"/>
</dbReference>
<sequence length="181" mass="20675">MSEPTVPDPAWWQADPDRWELLAFDGRYDAEGLPYDAGWKDREEVLDLLLADPGPCSADFARFLLRQEILGHGHAWGYSDRIGMAALLVAEQRRIEDVWLLWDAKSRSFDTFCGLPDAFLVVNGVERTLEYIRGSDDSGRDWCLEFLDGMASVTDEAVAEKLVRIREYYGELRELRSDEPA</sequence>
<reference evidence="1" key="1">
    <citation type="submission" date="2021-03" db="EMBL/GenBank/DDBJ databases">
        <title>Streptomyces strains.</title>
        <authorList>
            <person name="Lund M.B."/>
            <person name="Toerring T."/>
        </authorList>
    </citation>
    <scope>NUCLEOTIDE SEQUENCE</scope>
    <source>
        <strain evidence="1">JCM 4242</strain>
    </source>
</reference>
<accession>A0A939FH96</accession>
<gene>
    <name evidence="1" type="ORF">J1792_00605</name>
</gene>
<name>A0A939FH96_9ACTN</name>